<dbReference type="InterPro" id="IPR023214">
    <property type="entry name" value="HAD_sf"/>
</dbReference>
<dbReference type="GO" id="GO:0016787">
    <property type="term" value="F:hydrolase activity"/>
    <property type="evidence" value="ECO:0007669"/>
    <property type="project" value="UniProtKB-KW"/>
</dbReference>
<reference evidence="6" key="1">
    <citation type="journal article" date="2019" name="Int. J. Syst. Evol. Microbiol.">
        <title>The Global Catalogue of Microorganisms (GCM) 10K type strain sequencing project: providing services to taxonomists for standard genome sequencing and annotation.</title>
        <authorList>
            <consortium name="The Broad Institute Genomics Platform"/>
            <consortium name="The Broad Institute Genome Sequencing Center for Infectious Disease"/>
            <person name="Wu L."/>
            <person name="Ma J."/>
        </authorList>
    </citation>
    <scope>NUCLEOTIDE SEQUENCE [LARGE SCALE GENOMIC DNA]</scope>
    <source>
        <strain evidence="6">KCTC 32465</strain>
    </source>
</reference>
<protein>
    <recommendedName>
        <fullName evidence="4">phosphoglycolate phosphatase</fullName>
        <ecNumber evidence="4">3.1.3.18</ecNumber>
    </recommendedName>
</protein>
<evidence type="ECO:0000313" key="6">
    <source>
        <dbReference type="Proteomes" id="UP000634455"/>
    </source>
</evidence>
<dbReference type="InterPro" id="IPR050155">
    <property type="entry name" value="HAD-like_hydrolase_sf"/>
</dbReference>
<dbReference type="SFLD" id="SFLDG01135">
    <property type="entry name" value="C1.5.6:_HAD__Beta-PGM__Phospha"/>
    <property type="match status" value="1"/>
</dbReference>
<dbReference type="Gene3D" id="3.40.50.1000">
    <property type="entry name" value="HAD superfamily/HAD-like"/>
    <property type="match status" value="1"/>
</dbReference>
<dbReference type="RefSeq" id="WP_189639189.1">
    <property type="nucleotide sequence ID" value="NZ_BMZF01000001.1"/>
</dbReference>
<comment type="caution">
    <text evidence="5">The sequence shown here is derived from an EMBL/GenBank/DDBJ whole genome shotgun (WGS) entry which is preliminary data.</text>
</comment>
<dbReference type="EC" id="3.1.3.18" evidence="4"/>
<dbReference type="InterPro" id="IPR036412">
    <property type="entry name" value="HAD-like_sf"/>
</dbReference>
<dbReference type="PANTHER" id="PTHR43434">
    <property type="entry name" value="PHOSPHOGLYCOLATE PHOSPHATASE"/>
    <property type="match status" value="1"/>
</dbReference>
<dbReference type="Proteomes" id="UP000634455">
    <property type="component" value="Unassembled WGS sequence"/>
</dbReference>
<dbReference type="EMBL" id="BMZF01000001">
    <property type="protein sequence ID" value="GHA44941.1"/>
    <property type="molecule type" value="Genomic_DNA"/>
</dbReference>
<name>A0ABQ3D0K9_9RHOB</name>
<evidence type="ECO:0000313" key="5">
    <source>
        <dbReference type="EMBL" id="GHA44941.1"/>
    </source>
</evidence>
<keyword evidence="5" id="KW-0378">Hydrolase</keyword>
<evidence type="ECO:0000256" key="1">
    <source>
        <dbReference type="ARBA" id="ARBA00000830"/>
    </source>
</evidence>
<evidence type="ECO:0000256" key="2">
    <source>
        <dbReference type="ARBA" id="ARBA00004818"/>
    </source>
</evidence>
<dbReference type="NCBIfam" id="TIGR01509">
    <property type="entry name" value="HAD-SF-IA-v3"/>
    <property type="match status" value="1"/>
</dbReference>
<proteinExistence type="inferred from homology"/>
<dbReference type="PANTHER" id="PTHR43434:SF1">
    <property type="entry name" value="PHOSPHOGLYCOLATE PHOSPHATASE"/>
    <property type="match status" value="1"/>
</dbReference>
<dbReference type="Gene3D" id="1.10.150.240">
    <property type="entry name" value="Putative phosphatase, domain 2"/>
    <property type="match status" value="1"/>
</dbReference>
<keyword evidence="6" id="KW-1185">Reference proteome</keyword>
<sequence length="215" mass="23513">MQPKLVIFDCDGVLVDSEPATIAVLAQNIAQYGIHLSEAECTEQFMGRTMSVIKAAIQDMGADLPDDWVAQIYAEIYAKLGDMVEEIPNIKLVLDDLVTRGIPFCVGSNGSREKMGITLGRTGLMRYFDGNLYSAHEIGVGKPDPTMYLTAAAQFGVEPADCLVIEDSPSGAEAAKRAGMPCYGFIRETPRARMEPWCQVVFDDMAKLPQLIAER</sequence>
<dbReference type="SFLD" id="SFLDS00003">
    <property type="entry name" value="Haloacid_Dehalogenase"/>
    <property type="match status" value="1"/>
</dbReference>
<dbReference type="InterPro" id="IPR006439">
    <property type="entry name" value="HAD-SF_hydro_IA"/>
</dbReference>
<dbReference type="Pfam" id="PF00702">
    <property type="entry name" value="Hydrolase"/>
    <property type="match status" value="1"/>
</dbReference>
<dbReference type="InterPro" id="IPR023198">
    <property type="entry name" value="PGP-like_dom2"/>
</dbReference>
<comment type="pathway">
    <text evidence="2">Organic acid metabolism; glycolate biosynthesis; glycolate from 2-phosphoglycolate: step 1/1.</text>
</comment>
<comment type="catalytic activity">
    <reaction evidence="1">
        <text>2-phosphoglycolate + H2O = glycolate + phosphate</text>
        <dbReference type="Rhea" id="RHEA:14369"/>
        <dbReference type="ChEBI" id="CHEBI:15377"/>
        <dbReference type="ChEBI" id="CHEBI:29805"/>
        <dbReference type="ChEBI" id="CHEBI:43474"/>
        <dbReference type="ChEBI" id="CHEBI:58033"/>
        <dbReference type="EC" id="3.1.3.18"/>
    </reaction>
</comment>
<evidence type="ECO:0000256" key="3">
    <source>
        <dbReference type="ARBA" id="ARBA00006171"/>
    </source>
</evidence>
<organism evidence="5 6">
    <name type="scientific">Paramylibacter ulvae</name>
    <dbReference type="NCBI Taxonomy" id="1651968"/>
    <lineage>
        <taxon>Bacteria</taxon>
        <taxon>Pseudomonadati</taxon>
        <taxon>Pseudomonadota</taxon>
        <taxon>Alphaproteobacteria</taxon>
        <taxon>Rhodobacterales</taxon>
        <taxon>Paracoccaceae</taxon>
        <taxon>Paramylibacter</taxon>
    </lineage>
</organism>
<dbReference type="SUPFAM" id="SSF56784">
    <property type="entry name" value="HAD-like"/>
    <property type="match status" value="1"/>
</dbReference>
<gene>
    <name evidence="5" type="ORF">GCM10008927_07330</name>
</gene>
<comment type="similarity">
    <text evidence="3">Belongs to the HAD-like hydrolase superfamily. CbbY/CbbZ/Gph/YieH family.</text>
</comment>
<accession>A0ABQ3D0K9</accession>
<dbReference type="NCBIfam" id="TIGR01549">
    <property type="entry name" value="HAD-SF-IA-v1"/>
    <property type="match status" value="1"/>
</dbReference>
<evidence type="ECO:0000256" key="4">
    <source>
        <dbReference type="ARBA" id="ARBA00013078"/>
    </source>
</evidence>
<dbReference type="SFLD" id="SFLDG01129">
    <property type="entry name" value="C1.5:_HAD__Beta-PGM__Phosphata"/>
    <property type="match status" value="1"/>
</dbReference>